<dbReference type="InterPro" id="IPR013087">
    <property type="entry name" value="Znf_C2H2_type"/>
</dbReference>
<feature type="compositionally biased region" description="Polar residues" evidence="7">
    <location>
        <begin position="33"/>
        <end position="42"/>
    </location>
</feature>
<sequence>MYHHHTMPPPTARATVPSNTRLNTRTERPRAQPKQTTTTATEVQKPPPPAEKDRPFACCHPQCHSAFNRRNDLNRHQRTHLPVKPFKCPQCGAAFRQTPKCSLRLQNQA</sequence>
<dbReference type="Gene3D" id="3.30.160.60">
    <property type="entry name" value="Classic Zinc Finger"/>
    <property type="match status" value="2"/>
</dbReference>
<comment type="caution">
    <text evidence="9">The sequence shown here is derived from an EMBL/GenBank/DDBJ whole genome shotgun (WGS) entry which is preliminary data.</text>
</comment>
<dbReference type="GO" id="GO:0005667">
    <property type="term" value="C:transcription regulator complex"/>
    <property type="evidence" value="ECO:0007669"/>
    <property type="project" value="TreeGrafter"/>
</dbReference>
<keyword evidence="4" id="KW-0862">Zinc</keyword>
<reference evidence="9" key="1">
    <citation type="journal article" date="2023" name="Mol. Phylogenet. Evol.">
        <title>Genome-scale phylogeny and comparative genomics of the fungal order Sordariales.</title>
        <authorList>
            <person name="Hensen N."/>
            <person name="Bonometti L."/>
            <person name="Westerberg I."/>
            <person name="Brannstrom I.O."/>
            <person name="Guillou S."/>
            <person name="Cros-Aarteil S."/>
            <person name="Calhoun S."/>
            <person name="Haridas S."/>
            <person name="Kuo A."/>
            <person name="Mondo S."/>
            <person name="Pangilinan J."/>
            <person name="Riley R."/>
            <person name="LaButti K."/>
            <person name="Andreopoulos B."/>
            <person name="Lipzen A."/>
            <person name="Chen C."/>
            <person name="Yan M."/>
            <person name="Daum C."/>
            <person name="Ng V."/>
            <person name="Clum A."/>
            <person name="Steindorff A."/>
            <person name="Ohm R.A."/>
            <person name="Martin F."/>
            <person name="Silar P."/>
            <person name="Natvig D.O."/>
            <person name="Lalanne C."/>
            <person name="Gautier V."/>
            <person name="Ament-Velasquez S.L."/>
            <person name="Kruys A."/>
            <person name="Hutchinson M.I."/>
            <person name="Powell A.J."/>
            <person name="Barry K."/>
            <person name="Miller A.N."/>
            <person name="Grigoriev I.V."/>
            <person name="Debuchy R."/>
            <person name="Gladieux P."/>
            <person name="Hiltunen Thoren M."/>
            <person name="Johannesson H."/>
        </authorList>
    </citation>
    <scope>NUCLEOTIDE SEQUENCE</scope>
    <source>
        <strain evidence="9">SMH4131-1</strain>
    </source>
</reference>
<feature type="region of interest" description="Disordered" evidence="7">
    <location>
        <begin position="1"/>
        <end position="55"/>
    </location>
</feature>
<accession>A0AAE0I2A0</accession>
<dbReference type="EMBL" id="JAUEPO010000007">
    <property type="protein sequence ID" value="KAK3317227.1"/>
    <property type="molecule type" value="Genomic_DNA"/>
</dbReference>
<evidence type="ECO:0000256" key="4">
    <source>
        <dbReference type="ARBA" id="ARBA00022833"/>
    </source>
</evidence>
<evidence type="ECO:0000256" key="2">
    <source>
        <dbReference type="ARBA" id="ARBA00022737"/>
    </source>
</evidence>
<protein>
    <recommendedName>
        <fullName evidence="5">C2H2 type master regulator of conidiophore development brlA</fullName>
    </recommendedName>
</protein>
<evidence type="ECO:0000256" key="7">
    <source>
        <dbReference type="SAM" id="MobiDB-lite"/>
    </source>
</evidence>
<evidence type="ECO:0000256" key="5">
    <source>
        <dbReference type="ARBA" id="ARBA00044085"/>
    </source>
</evidence>
<keyword evidence="1" id="KW-0479">Metal-binding</keyword>
<reference evidence="9" key="2">
    <citation type="submission" date="2023-06" db="EMBL/GenBank/DDBJ databases">
        <authorList>
            <consortium name="Lawrence Berkeley National Laboratory"/>
            <person name="Haridas S."/>
            <person name="Hensen N."/>
            <person name="Bonometti L."/>
            <person name="Westerberg I."/>
            <person name="Brannstrom I.O."/>
            <person name="Guillou S."/>
            <person name="Cros-Aarteil S."/>
            <person name="Calhoun S."/>
            <person name="Kuo A."/>
            <person name="Mondo S."/>
            <person name="Pangilinan J."/>
            <person name="Riley R."/>
            <person name="Labutti K."/>
            <person name="Andreopoulos B."/>
            <person name="Lipzen A."/>
            <person name="Chen C."/>
            <person name="Yanf M."/>
            <person name="Daum C."/>
            <person name="Ng V."/>
            <person name="Clum A."/>
            <person name="Steindorff A."/>
            <person name="Ohm R."/>
            <person name="Martin F."/>
            <person name="Silar P."/>
            <person name="Natvig D."/>
            <person name="Lalanne C."/>
            <person name="Gautier V."/>
            <person name="Ament-Velasquez S.L."/>
            <person name="Kruys A."/>
            <person name="Hutchinson M.I."/>
            <person name="Powell A.J."/>
            <person name="Barry K."/>
            <person name="Miller A.N."/>
            <person name="Grigoriev I.V."/>
            <person name="Debuchy R."/>
            <person name="Gladieux P."/>
            <person name="Thoren M.H."/>
            <person name="Johannesson H."/>
        </authorList>
    </citation>
    <scope>NUCLEOTIDE SEQUENCE</scope>
    <source>
        <strain evidence="9">SMH4131-1</strain>
    </source>
</reference>
<dbReference type="InterPro" id="IPR036236">
    <property type="entry name" value="Znf_C2H2_sf"/>
</dbReference>
<evidence type="ECO:0000313" key="10">
    <source>
        <dbReference type="Proteomes" id="UP001286456"/>
    </source>
</evidence>
<proteinExistence type="predicted"/>
<dbReference type="PANTHER" id="PTHR14003">
    <property type="entry name" value="TRANSCRIPTIONAL REPRESSOR PROTEIN YY"/>
    <property type="match status" value="1"/>
</dbReference>
<gene>
    <name evidence="9" type="ORF">B0T19DRAFT_488530</name>
</gene>
<keyword evidence="3 6" id="KW-0863">Zinc-finger</keyword>
<feature type="domain" description="C2H2-type" evidence="8">
    <location>
        <begin position="56"/>
        <end position="85"/>
    </location>
</feature>
<keyword evidence="2" id="KW-0677">Repeat</keyword>
<dbReference type="PROSITE" id="PS50157">
    <property type="entry name" value="ZINC_FINGER_C2H2_2"/>
    <property type="match status" value="1"/>
</dbReference>
<organism evidence="9 10">
    <name type="scientific">Cercophora scortea</name>
    <dbReference type="NCBI Taxonomy" id="314031"/>
    <lineage>
        <taxon>Eukaryota</taxon>
        <taxon>Fungi</taxon>
        <taxon>Dikarya</taxon>
        <taxon>Ascomycota</taxon>
        <taxon>Pezizomycotina</taxon>
        <taxon>Sordariomycetes</taxon>
        <taxon>Sordariomycetidae</taxon>
        <taxon>Sordariales</taxon>
        <taxon>Lasiosphaeriaceae</taxon>
        <taxon>Cercophora</taxon>
    </lineage>
</organism>
<dbReference type="GO" id="GO:0000981">
    <property type="term" value="F:DNA-binding transcription factor activity, RNA polymerase II-specific"/>
    <property type="evidence" value="ECO:0007669"/>
    <property type="project" value="TreeGrafter"/>
</dbReference>
<dbReference type="Proteomes" id="UP001286456">
    <property type="component" value="Unassembled WGS sequence"/>
</dbReference>
<dbReference type="SUPFAM" id="SSF57667">
    <property type="entry name" value="beta-beta-alpha zinc fingers"/>
    <property type="match status" value="1"/>
</dbReference>
<evidence type="ECO:0000256" key="1">
    <source>
        <dbReference type="ARBA" id="ARBA00022723"/>
    </source>
</evidence>
<dbReference type="GO" id="GO:0008270">
    <property type="term" value="F:zinc ion binding"/>
    <property type="evidence" value="ECO:0007669"/>
    <property type="project" value="UniProtKB-KW"/>
</dbReference>
<evidence type="ECO:0000256" key="6">
    <source>
        <dbReference type="PROSITE-ProRule" id="PRU00042"/>
    </source>
</evidence>
<dbReference type="PROSITE" id="PS00028">
    <property type="entry name" value="ZINC_FINGER_C2H2_1"/>
    <property type="match status" value="1"/>
</dbReference>
<evidence type="ECO:0000259" key="8">
    <source>
        <dbReference type="PROSITE" id="PS50157"/>
    </source>
</evidence>
<dbReference type="GO" id="GO:0000785">
    <property type="term" value="C:chromatin"/>
    <property type="evidence" value="ECO:0007669"/>
    <property type="project" value="TreeGrafter"/>
</dbReference>
<keyword evidence="10" id="KW-1185">Reference proteome</keyword>
<name>A0AAE0I2A0_9PEZI</name>
<evidence type="ECO:0000256" key="3">
    <source>
        <dbReference type="ARBA" id="ARBA00022771"/>
    </source>
</evidence>
<dbReference type="GO" id="GO:0000978">
    <property type="term" value="F:RNA polymerase II cis-regulatory region sequence-specific DNA binding"/>
    <property type="evidence" value="ECO:0007669"/>
    <property type="project" value="TreeGrafter"/>
</dbReference>
<dbReference type="PANTHER" id="PTHR14003:SF19">
    <property type="entry name" value="YY2 TRANSCRIPTION FACTOR"/>
    <property type="match status" value="1"/>
</dbReference>
<dbReference type="AlphaFoldDB" id="A0AAE0I2A0"/>
<evidence type="ECO:0000313" key="9">
    <source>
        <dbReference type="EMBL" id="KAK3317227.1"/>
    </source>
</evidence>